<dbReference type="Pfam" id="PF13561">
    <property type="entry name" value="adh_short_C2"/>
    <property type="match status" value="1"/>
</dbReference>
<reference evidence="3 4" key="1">
    <citation type="submission" date="2015-10" db="EMBL/GenBank/DDBJ databases">
        <title>Conservation of the essential genome among Caulobacter and Brevundimonas species.</title>
        <authorList>
            <person name="Scott D."/>
            <person name="Ely B."/>
        </authorList>
    </citation>
    <scope>NUCLEOTIDE SEQUENCE [LARGE SCALE GENOMIC DNA]</scope>
    <source>
        <strain evidence="3 4">CB4</strain>
    </source>
</reference>
<proteinExistence type="inferred from homology"/>
<gene>
    <name evidence="3" type="ORF">AQ619_01935</name>
</gene>
<sequence length="250" mass="26514">MTARGTALVTGAGRRIGQALALEAARAGFDVAVHHRGAADEATETLAGIKALGRRGIAVSADLSDEDQVAGLIPRAATLGPVTLLVNSASTFHDDRVGSLDRARWDAHLETNLRAPVVLAEAFAMALPDDLEGLIVNMVDQRVWRPNPQFFSYSLSKAGLWWATQTLAQALAPRIRVNAIGPGPTLPNVHQAPGEFEAEAAGTLLQRRATPDDVTAALRYLIDARSVTGQMIAVDAGQHLGWRTPDIVAP</sequence>
<dbReference type="STRING" id="69395.AQ619_01935"/>
<evidence type="ECO:0000256" key="1">
    <source>
        <dbReference type="ARBA" id="ARBA00006484"/>
    </source>
</evidence>
<dbReference type="InterPro" id="IPR002347">
    <property type="entry name" value="SDR_fam"/>
</dbReference>
<dbReference type="PRINTS" id="PR00081">
    <property type="entry name" value="GDHRDH"/>
</dbReference>
<protein>
    <submittedName>
        <fullName evidence="3">Short-chain dehydrogenase</fullName>
    </submittedName>
</protein>
<dbReference type="GO" id="GO:0016491">
    <property type="term" value="F:oxidoreductase activity"/>
    <property type="evidence" value="ECO:0007669"/>
    <property type="project" value="UniProtKB-KW"/>
</dbReference>
<dbReference type="EMBL" id="CP013002">
    <property type="protein sequence ID" value="ALL12220.1"/>
    <property type="molecule type" value="Genomic_DNA"/>
</dbReference>
<dbReference type="SUPFAM" id="SSF51735">
    <property type="entry name" value="NAD(P)-binding Rossmann-fold domains"/>
    <property type="match status" value="1"/>
</dbReference>
<dbReference type="Gene3D" id="3.40.50.720">
    <property type="entry name" value="NAD(P)-binding Rossmann-like Domain"/>
    <property type="match status" value="1"/>
</dbReference>
<keyword evidence="2" id="KW-0560">Oxidoreductase</keyword>
<keyword evidence="4" id="KW-1185">Reference proteome</keyword>
<evidence type="ECO:0000256" key="2">
    <source>
        <dbReference type="ARBA" id="ARBA00023002"/>
    </source>
</evidence>
<organism evidence="3 4">
    <name type="scientific">Caulobacter henricii</name>
    <dbReference type="NCBI Taxonomy" id="69395"/>
    <lineage>
        <taxon>Bacteria</taxon>
        <taxon>Pseudomonadati</taxon>
        <taxon>Pseudomonadota</taxon>
        <taxon>Alphaproteobacteria</taxon>
        <taxon>Caulobacterales</taxon>
        <taxon>Caulobacteraceae</taxon>
        <taxon>Caulobacter</taxon>
    </lineage>
</organism>
<comment type="similarity">
    <text evidence="1">Belongs to the short-chain dehydrogenases/reductases (SDR) family.</text>
</comment>
<dbReference type="PANTHER" id="PTHR43639">
    <property type="entry name" value="OXIDOREDUCTASE, SHORT-CHAIN DEHYDROGENASE/REDUCTASE FAMILY (AFU_ORTHOLOGUE AFUA_5G02870)"/>
    <property type="match status" value="1"/>
</dbReference>
<dbReference type="AlphaFoldDB" id="A0A0P0NWZ7"/>
<dbReference type="PRINTS" id="PR00080">
    <property type="entry name" value="SDRFAMILY"/>
</dbReference>
<dbReference type="OrthoDB" id="9786360at2"/>
<dbReference type="NCBIfam" id="NF006597">
    <property type="entry name" value="PRK09134.1"/>
    <property type="match status" value="1"/>
</dbReference>
<dbReference type="KEGG" id="chq:AQ619_01935"/>
<dbReference type="InterPro" id="IPR036291">
    <property type="entry name" value="NAD(P)-bd_dom_sf"/>
</dbReference>
<dbReference type="PANTHER" id="PTHR43639:SF1">
    <property type="entry name" value="SHORT-CHAIN DEHYDROGENASE_REDUCTASE FAMILY PROTEIN"/>
    <property type="match status" value="1"/>
</dbReference>
<evidence type="ECO:0000313" key="4">
    <source>
        <dbReference type="Proteomes" id="UP000056905"/>
    </source>
</evidence>
<dbReference type="Proteomes" id="UP000056905">
    <property type="component" value="Chromosome"/>
</dbReference>
<name>A0A0P0NWZ7_9CAUL</name>
<evidence type="ECO:0000313" key="3">
    <source>
        <dbReference type="EMBL" id="ALL12220.1"/>
    </source>
</evidence>
<accession>A0A0P0NWZ7</accession>
<dbReference type="RefSeq" id="WP_062143509.1">
    <property type="nucleotide sequence ID" value="NZ_CP013002.1"/>
</dbReference>